<keyword evidence="1" id="KW-0145">Chemotaxis</keyword>
<gene>
    <name evidence="3" type="ORF">EDD76_11116</name>
</gene>
<feature type="domain" description="Chemotaxis phosphatase CheX-like" evidence="2">
    <location>
        <begin position="185"/>
        <end position="268"/>
    </location>
</feature>
<name>A0A4V2QBI5_9FIRM</name>
<evidence type="ECO:0000313" key="4">
    <source>
        <dbReference type="Proteomes" id="UP000295718"/>
    </source>
</evidence>
<dbReference type="Proteomes" id="UP000295718">
    <property type="component" value="Unassembled WGS sequence"/>
</dbReference>
<comment type="caution">
    <text evidence="3">The sequence shown here is derived from an EMBL/GenBank/DDBJ whole genome shotgun (WGS) entry which is preliminary data.</text>
</comment>
<evidence type="ECO:0000256" key="1">
    <source>
        <dbReference type="ARBA" id="ARBA00022500"/>
    </source>
</evidence>
<dbReference type="OrthoDB" id="5614404at2"/>
<dbReference type="SUPFAM" id="SSF160246">
    <property type="entry name" value="EspE N-terminal domain-like"/>
    <property type="match status" value="1"/>
</dbReference>
<dbReference type="STRING" id="1469948.GCA_000732725_01503"/>
<proteinExistence type="predicted"/>
<dbReference type="InterPro" id="IPR028976">
    <property type="entry name" value="CheC-like_sf"/>
</dbReference>
<dbReference type="EMBL" id="SLUO01000011">
    <property type="protein sequence ID" value="TCL56522.1"/>
    <property type="molecule type" value="Genomic_DNA"/>
</dbReference>
<organism evidence="3 4">
    <name type="scientific">Kineothrix alysoides</name>
    <dbReference type="NCBI Taxonomy" id="1469948"/>
    <lineage>
        <taxon>Bacteria</taxon>
        <taxon>Bacillati</taxon>
        <taxon>Bacillota</taxon>
        <taxon>Clostridia</taxon>
        <taxon>Lachnospirales</taxon>
        <taxon>Lachnospiraceae</taxon>
        <taxon>Kineothrix</taxon>
    </lineage>
</organism>
<sequence>MFGHIFGRFLVEKNLISASKLEEALEYQKKVRVKMGLIAVSEKLLTEEQADKINKRQAQEDKRFGDIAVEQGYLTENQVERLLKLQGNPYLVFVQSMTENGIMTQEEIEKALELYRKETGFTATDIEDLKSGDADRIVPLFIRSDDERSQELAGVAIRTVIRLIDSRIAIGPSEEVEDYEFKDIALQDVKGEHNITLGLSGEENSLLTIASTFAKEEFTKMDLYAFDSVCEFINCVNGLYASALSVEGVSVDMVPPMFYQKGRIKIEGKALVIPLYIKNSRIEIFIAMDTKLNVSV</sequence>
<dbReference type="InterPro" id="IPR028051">
    <property type="entry name" value="CheX-like_dom"/>
</dbReference>
<dbReference type="AlphaFoldDB" id="A0A4V2QBI5"/>
<protein>
    <submittedName>
        <fullName evidence="3">Chemotaxis phosphatase CheX-like protein</fullName>
    </submittedName>
</protein>
<dbReference type="SUPFAM" id="SSF103039">
    <property type="entry name" value="CheC-like"/>
    <property type="match status" value="1"/>
</dbReference>
<keyword evidence="4" id="KW-1185">Reference proteome</keyword>
<dbReference type="Gene3D" id="3.40.1550.10">
    <property type="entry name" value="CheC-like"/>
    <property type="match status" value="1"/>
</dbReference>
<dbReference type="InterPro" id="IPR037257">
    <property type="entry name" value="T2SS_E_N_sf"/>
</dbReference>
<reference evidence="3 4" key="1">
    <citation type="submission" date="2019-03" db="EMBL/GenBank/DDBJ databases">
        <title>Genomic Encyclopedia of Type Strains, Phase IV (KMG-IV): sequencing the most valuable type-strain genomes for metagenomic binning, comparative biology and taxonomic classification.</title>
        <authorList>
            <person name="Goeker M."/>
        </authorList>
    </citation>
    <scope>NUCLEOTIDE SEQUENCE [LARGE SCALE GENOMIC DNA]</scope>
    <source>
        <strain evidence="3 4">DSM 100556</strain>
    </source>
</reference>
<dbReference type="GO" id="GO:0006935">
    <property type="term" value="P:chemotaxis"/>
    <property type="evidence" value="ECO:0007669"/>
    <property type="project" value="UniProtKB-KW"/>
</dbReference>
<dbReference type="Pfam" id="PF13690">
    <property type="entry name" value="CheX"/>
    <property type="match status" value="1"/>
</dbReference>
<evidence type="ECO:0000313" key="3">
    <source>
        <dbReference type="EMBL" id="TCL56522.1"/>
    </source>
</evidence>
<evidence type="ECO:0000259" key="2">
    <source>
        <dbReference type="Pfam" id="PF13690"/>
    </source>
</evidence>
<accession>A0A4V2QBI5</accession>
<dbReference type="RefSeq" id="WP_031390218.1">
    <property type="nucleotide sequence ID" value="NZ_JPNB01000001.1"/>
</dbReference>